<dbReference type="PANTHER" id="PTHR12001">
    <property type="entry name" value="GERANYLGERANYL PYROPHOSPHATE SYNTHASE"/>
    <property type="match status" value="1"/>
</dbReference>
<dbReference type="GO" id="GO:1990234">
    <property type="term" value="C:transferase complex"/>
    <property type="evidence" value="ECO:0007669"/>
    <property type="project" value="TreeGrafter"/>
</dbReference>
<dbReference type="Proteomes" id="UP000887116">
    <property type="component" value="Unassembled WGS sequence"/>
</dbReference>
<accession>A0A8X6M006</accession>
<dbReference type="GO" id="GO:0006744">
    <property type="term" value="P:ubiquinone biosynthetic process"/>
    <property type="evidence" value="ECO:0007669"/>
    <property type="project" value="TreeGrafter"/>
</dbReference>
<dbReference type="GO" id="GO:0005739">
    <property type="term" value="C:mitochondrion"/>
    <property type="evidence" value="ECO:0007669"/>
    <property type="project" value="TreeGrafter"/>
</dbReference>
<gene>
    <name evidence="1" type="primary">PDSS2</name>
    <name evidence="1" type="ORF">TNCT_435091</name>
</gene>
<evidence type="ECO:0000313" key="1">
    <source>
        <dbReference type="EMBL" id="GFR29111.1"/>
    </source>
</evidence>
<dbReference type="AlphaFoldDB" id="A0A8X6M006"/>
<evidence type="ECO:0000313" key="2">
    <source>
        <dbReference type="Proteomes" id="UP000887116"/>
    </source>
</evidence>
<protein>
    <submittedName>
        <fullName evidence="1">Decaprenyl-diphosphate synthase subunit 2</fullName>
    </submittedName>
</protein>
<comment type="caution">
    <text evidence="1">The sequence shown here is derived from an EMBL/GenBank/DDBJ whole genome shotgun (WGS) entry which is preliminary data.</text>
</comment>
<proteinExistence type="predicted"/>
<organism evidence="1 2">
    <name type="scientific">Trichonephila clavata</name>
    <name type="common">Joro spider</name>
    <name type="synonym">Nephila clavata</name>
    <dbReference type="NCBI Taxonomy" id="2740835"/>
    <lineage>
        <taxon>Eukaryota</taxon>
        <taxon>Metazoa</taxon>
        <taxon>Ecdysozoa</taxon>
        <taxon>Arthropoda</taxon>
        <taxon>Chelicerata</taxon>
        <taxon>Arachnida</taxon>
        <taxon>Araneae</taxon>
        <taxon>Araneomorphae</taxon>
        <taxon>Entelegynae</taxon>
        <taxon>Araneoidea</taxon>
        <taxon>Nephilidae</taxon>
        <taxon>Trichonephila</taxon>
    </lineage>
</organism>
<dbReference type="EMBL" id="BMAO01029060">
    <property type="protein sequence ID" value="GFR29111.1"/>
    <property type="molecule type" value="Genomic_DNA"/>
</dbReference>
<dbReference type="GO" id="GO:0008299">
    <property type="term" value="P:isoprenoid biosynthetic process"/>
    <property type="evidence" value="ECO:0007669"/>
    <property type="project" value="TreeGrafter"/>
</dbReference>
<reference evidence="1" key="1">
    <citation type="submission" date="2020-07" db="EMBL/GenBank/DDBJ databases">
        <title>Multicomponent nature underlies the extraordinary mechanical properties of spider dragline silk.</title>
        <authorList>
            <person name="Kono N."/>
            <person name="Nakamura H."/>
            <person name="Mori M."/>
            <person name="Yoshida Y."/>
            <person name="Ohtoshi R."/>
            <person name="Malay A.D."/>
            <person name="Moran D.A.P."/>
            <person name="Tomita M."/>
            <person name="Numata K."/>
            <person name="Arakawa K."/>
        </authorList>
    </citation>
    <scope>NUCLEOTIDE SEQUENCE</scope>
</reference>
<feature type="non-terminal residue" evidence="1">
    <location>
        <position position="1"/>
    </location>
</feature>
<name>A0A8X6M006_TRICU</name>
<dbReference type="PANTHER" id="PTHR12001:SF55">
    <property type="entry name" value="ALL TRANS-POLYPRENYL-DIPHOSPHATE SYNTHASE PDSS2"/>
    <property type="match status" value="1"/>
</dbReference>
<sequence length="341" mass="38686">MLASICKCNGIFADLVRASFLRTYSTTVHPRVKLSEVPGVCSSDEWNSVIQESQVALQRIVSPVRRQVDRAHVLPMQAVIRRLEESSQNSSYLTNTFRQLLTNTETNVTELRWPGMISLMLSIGIGNPFEADNFVCKTLEDVIWSAQITLAEAMNLMYCNFLFQKEYQRFSSSKRTANKRAVTENQIHRLINNYFTSSTLQRISRLENDKVLFLFSKVLESFVIKRSSNSPDSVTIHNLTAWEHDTFYPLGLLIATGCQSALELAGHGEQIQQSGFEFGRCFALAIKANADIRQFWNYQTSLSSIINISSLPVALHLSNNPETLAYLYSCKKVLLNLDYNE</sequence>
<keyword evidence="2" id="KW-1185">Reference proteome</keyword>
<dbReference type="GO" id="GO:0004659">
    <property type="term" value="F:prenyltransferase activity"/>
    <property type="evidence" value="ECO:0007669"/>
    <property type="project" value="TreeGrafter"/>
</dbReference>
<dbReference type="OrthoDB" id="6429127at2759"/>